<dbReference type="SMART" id="SM00267">
    <property type="entry name" value="GGDEF"/>
    <property type="match status" value="1"/>
</dbReference>
<dbReference type="InterPro" id="IPR041664">
    <property type="entry name" value="AAA_16"/>
</dbReference>
<dbReference type="GO" id="GO:0004672">
    <property type="term" value="F:protein kinase activity"/>
    <property type="evidence" value="ECO:0007669"/>
    <property type="project" value="InterPro"/>
</dbReference>
<dbReference type="GO" id="GO:0016020">
    <property type="term" value="C:membrane"/>
    <property type="evidence" value="ECO:0007669"/>
    <property type="project" value="UniProtKB-SubCell"/>
</dbReference>
<proteinExistence type="predicted"/>
<dbReference type="FunFam" id="3.30.70.270:FF:000001">
    <property type="entry name" value="Diguanylate cyclase domain protein"/>
    <property type="match status" value="1"/>
</dbReference>
<dbReference type="InterPro" id="IPR053159">
    <property type="entry name" value="Hybrid_Histidine_Kinase"/>
</dbReference>
<dbReference type="Pfam" id="PF01590">
    <property type="entry name" value="GAF"/>
    <property type="match status" value="1"/>
</dbReference>
<evidence type="ECO:0000313" key="4">
    <source>
        <dbReference type="EMBL" id="RDB65319.1"/>
    </source>
</evidence>
<dbReference type="RefSeq" id="WP_114568919.1">
    <property type="nucleotide sequence ID" value="NZ_CABMMS010000004.1"/>
</dbReference>
<dbReference type="SUPFAM" id="SSF55781">
    <property type="entry name" value="GAF domain-like"/>
    <property type="match status" value="1"/>
</dbReference>
<dbReference type="PROSITE" id="PS50887">
    <property type="entry name" value="GGDEF"/>
    <property type="match status" value="1"/>
</dbReference>
<gene>
    <name evidence="4" type="ORF">C1877_08260</name>
</gene>
<dbReference type="InterPro" id="IPR000719">
    <property type="entry name" value="Prot_kinase_dom"/>
</dbReference>
<dbReference type="OrthoDB" id="23692at2"/>
<comment type="subcellular location">
    <subcellularLocation>
        <location evidence="1">Membrane</location>
        <topology evidence="1">Single-pass membrane protein</topology>
    </subcellularLocation>
</comment>
<dbReference type="Gene3D" id="1.10.510.10">
    <property type="entry name" value="Transferase(Phosphotransferase) domain 1"/>
    <property type="match status" value="1"/>
</dbReference>
<keyword evidence="5" id="KW-1185">Reference proteome</keyword>
<evidence type="ECO:0000313" key="5">
    <source>
        <dbReference type="Proteomes" id="UP000254000"/>
    </source>
</evidence>
<dbReference type="NCBIfam" id="TIGR00254">
    <property type="entry name" value="GGDEF"/>
    <property type="match status" value="1"/>
</dbReference>
<dbReference type="Pfam" id="PF13191">
    <property type="entry name" value="AAA_16"/>
    <property type="match status" value="1"/>
</dbReference>
<dbReference type="SUPFAM" id="SSF56112">
    <property type="entry name" value="Protein kinase-like (PK-like)"/>
    <property type="match status" value="1"/>
</dbReference>
<dbReference type="InterPro" id="IPR000160">
    <property type="entry name" value="GGDEF_dom"/>
</dbReference>
<dbReference type="SUPFAM" id="SSF52540">
    <property type="entry name" value="P-loop containing nucleoside triphosphate hydrolases"/>
    <property type="match status" value="1"/>
</dbReference>
<feature type="domain" description="Protein kinase" evidence="2">
    <location>
        <begin position="5"/>
        <end position="265"/>
    </location>
</feature>
<evidence type="ECO:0000256" key="1">
    <source>
        <dbReference type="ARBA" id="ARBA00004167"/>
    </source>
</evidence>
<dbReference type="GO" id="GO:0005524">
    <property type="term" value="F:ATP binding"/>
    <property type="evidence" value="ECO:0007669"/>
    <property type="project" value="InterPro"/>
</dbReference>
<name>A0A369M360_9ACTN</name>
<evidence type="ECO:0000259" key="2">
    <source>
        <dbReference type="PROSITE" id="PS50011"/>
    </source>
</evidence>
<protein>
    <recommendedName>
        <fullName evidence="6">Diguanylate cyclase</fullName>
    </recommendedName>
</protein>
<dbReference type="InterPro" id="IPR043128">
    <property type="entry name" value="Rev_trsase/Diguanyl_cyclase"/>
</dbReference>
<dbReference type="InterPro" id="IPR027417">
    <property type="entry name" value="P-loop_NTPase"/>
</dbReference>
<dbReference type="CDD" id="cd14014">
    <property type="entry name" value="STKc_PknB_like"/>
    <property type="match status" value="1"/>
</dbReference>
<dbReference type="PROSITE" id="PS50011">
    <property type="entry name" value="PROTEIN_KINASE_DOM"/>
    <property type="match status" value="1"/>
</dbReference>
<dbReference type="CDD" id="cd01949">
    <property type="entry name" value="GGDEF"/>
    <property type="match status" value="1"/>
</dbReference>
<dbReference type="PANTHER" id="PTHR43642:SF1">
    <property type="entry name" value="HYBRID SIGNAL TRANSDUCTION HISTIDINE KINASE G"/>
    <property type="match status" value="1"/>
</dbReference>
<dbReference type="Proteomes" id="UP000254000">
    <property type="component" value="Unassembled WGS sequence"/>
</dbReference>
<dbReference type="InterPro" id="IPR003018">
    <property type="entry name" value="GAF"/>
</dbReference>
<sequence length="1660" mass="184647">MSGRYKNLEEIYASPTRRILRGTDCETGRNVVLKTGGQDCMAPEATERLRREFRLMQLVDSPHVVKAVGEIVLDGRYCLVEEHCPGTTLSRLLKQGPLGMREFFLIAQQVVAGLCDLHEAGVVHKDVNPSNIVYDAESGRTVLLDLGISTEFAHEQAEGTRLDGIEGTLRYLSPEQTGRVNAVLDHRADFYSLGVTLFEMLAGRCPFESEVPAEMVFAHIAKAPPSLLSLLPNLPAPLAAIIDKLLSKMAKDRYASCEGLLHDLERCAAGEPFALGERDFGRRFEFAHELYGREGEVAQLAHDYDEAAAGGKVIAAVSGYSGIGKTSLVGKVQAEALSADGLFIGGKFDQYHANVPYFAFFEAIRQFCNQILIRPDDEVEKWRADLSEALGDDAALLSAKVAELASLTGAHALPEGMGALEERTRFKEALAGLLSRLAAPEHPLVLFLDDVHLADMGSMEMLEEIFKNDGIGHLMVVVCYRDNEVSDEHPIIHSLGKIVQRGGRVTRIELKGLDEESLARMLADALRTQPERARGLAGIVSKKTKGNPFYAKQFLRLCHERGYLDLDREAGAWRWDEGAIGDCPASENVVDFLAENLDRFPEQTRSLLSFGACIGAGFSVDDLSAVCGLSDDEIERRLVAASAQEAVIPTGKDPETGAPSRYRFAHDRFQQVFYTALPAEDRARVHYLLGKRHEEQAASENDPEERLFDIADHYAKGLGEAADGRERRHVQETLLKAAHRCGLVSAFDTAERYLELPLAQPDLHEEDGRELLVQVLVEHHAVLCNLVKPDECDRAYLTLEAMLDDPVELVDSCCLQITSLSNGSRYEEAFELGLALLERLGVPFPRENFTQVLEQEIDLLYRELESLARGGNPDLHEAGDPAEAAIAKLLCRLCGPTIFFDASLSYWTVIAAVRRLIRNGHTPHGLQMCTNLMMPFGALRGDYRTAYEAFRSAMRVAERNRCREVVYGIYCMFPLHTCHWVEDVANGISYARESIVGNAQMGDFEYACYGYYGLLMAVMETSSHADELWCEVEAAVKYANKTGNRHAMGTFLGFQQLCRSLRGELSLTGSFDGDGFSEREHVAACSTNRQALCYHHVLRAFTAVVYRDYRSAYRLCRDAVPLLSHVSSFYPVALHNFLYSLSLCKVLEGSEDAGLPETREGLLRTLADNQAWLEARSADAFCNFGHLHLLIEAERAALAGRVPEALRLYDRALGAAEGNRRVLHHAIACDMAAQRYEQLGVPSAEGHYLREAYRLFGSWGAEGKCAQMRHDHPELASGEGVETRLVLTEESVRTTASLDLRSVLRASQAISEELELEGILEKLMYSLLECAGAQNIYFLAKTDSGYEIQAESHSGAADSCVISRRPATDADVPLGIVSFVERTAETIILDDGERSRLYGKEAHIRESRCKSVLCMPVQSKGELKGILYLENNLAAGVFDRRREEHLAPIAAQLAISLENAYLYEHLRFLVDERTKALREEIKVRREAEEKLAYLANYDALTGLPNRRLFQQIFSRSLREAEAGKRMLAVLYLDLDGFKEVNDTYGHEKGDAVLEESARRLRRSVRNIDTVSRMGGDEFVLLLPDIEDDEAVEQACERILGEIRRPFPLDENVTVHLTASIGVSLFPRDSQDEDSLLTGADQAMYRIKRGSKDHYSYTRAP</sequence>
<dbReference type="SMART" id="SM00065">
    <property type="entry name" value="GAF"/>
    <property type="match status" value="1"/>
</dbReference>
<reference evidence="4 5" key="1">
    <citation type="journal article" date="2018" name="Elife">
        <title>Discovery and characterization of a prevalent human gut bacterial enzyme sufficient for the inactivation of a family of plant toxins.</title>
        <authorList>
            <person name="Koppel N."/>
            <person name="Bisanz J.E."/>
            <person name="Pandelia M.E."/>
            <person name="Turnbaugh P.J."/>
            <person name="Balskus E.P."/>
        </authorList>
    </citation>
    <scope>NUCLEOTIDE SEQUENCE [LARGE SCALE GENOMIC DNA]</scope>
    <source>
        <strain evidence="4 5">3C</strain>
    </source>
</reference>
<organism evidence="4 5">
    <name type="scientific">Gordonibacter pamelaeae</name>
    <dbReference type="NCBI Taxonomy" id="471189"/>
    <lineage>
        <taxon>Bacteria</taxon>
        <taxon>Bacillati</taxon>
        <taxon>Actinomycetota</taxon>
        <taxon>Coriobacteriia</taxon>
        <taxon>Eggerthellales</taxon>
        <taxon>Eggerthellaceae</taxon>
        <taxon>Gordonibacter</taxon>
    </lineage>
</organism>
<comment type="caution">
    <text evidence="4">The sequence shown here is derived from an EMBL/GenBank/DDBJ whole genome shotgun (WGS) entry which is preliminary data.</text>
</comment>
<dbReference type="Gene3D" id="3.30.70.270">
    <property type="match status" value="1"/>
</dbReference>
<dbReference type="SUPFAM" id="SSF55073">
    <property type="entry name" value="Nucleotide cyclase"/>
    <property type="match status" value="1"/>
</dbReference>
<accession>A0A369M360</accession>
<dbReference type="InterPro" id="IPR029016">
    <property type="entry name" value="GAF-like_dom_sf"/>
</dbReference>
<evidence type="ECO:0000259" key="3">
    <source>
        <dbReference type="PROSITE" id="PS50887"/>
    </source>
</evidence>
<dbReference type="Pfam" id="PF00990">
    <property type="entry name" value="GGDEF"/>
    <property type="match status" value="1"/>
</dbReference>
<feature type="domain" description="GGDEF" evidence="3">
    <location>
        <begin position="1525"/>
        <end position="1659"/>
    </location>
</feature>
<dbReference type="EMBL" id="PPTS01000004">
    <property type="protein sequence ID" value="RDB65319.1"/>
    <property type="molecule type" value="Genomic_DNA"/>
</dbReference>
<dbReference type="Gene3D" id="3.30.450.40">
    <property type="match status" value="1"/>
</dbReference>
<evidence type="ECO:0008006" key="6">
    <source>
        <dbReference type="Google" id="ProtNLM"/>
    </source>
</evidence>
<dbReference type="GeneID" id="78359681"/>
<dbReference type="Pfam" id="PF00069">
    <property type="entry name" value="Pkinase"/>
    <property type="match status" value="1"/>
</dbReference>
<dbReference type="PANTHER" id="PTHR43642">
    <property type="entry name" value="HYBRID SIGNAL TRANSDUCTION HISTIDINE KINASE G"/>
    <property type="match status" value="1"/>
</dbReference>
<dbReference type="InterPro" id="IPR029787">
    <property type="entry name" value="Nucleotide_cyclase"/>
</dbReference>
<dbReference type="Gene3D" id="3.30.200.20">
    <property type="entry name" value="Phosphorylase Kinase, domain 1"/>
    <property type="match status" value="1"/>
</dbReference>
<dbReference type="InterPro" id="IPR011009">
    <property type="entry name" value="Kinase-like_dom_sf"/>
</dbReference>
<dbReference type="Gene3D" id="3.40.50.300">
    <property type="entry name" value="P-loop containing nucleotide triphosphate hydrolases"/>
    <property type="match status" value="1"/>
</dbReference>